<gene>
    <name evidence="3" type="ORF">ABII15_00045</name>
</gene>
<proteinExistence type="predicted"/>
<evidence type="ECO:0000313" key="3">
    <source>
        <dbReference type="EMBL" id="XCJ68440.1"/>
    </source>
</evidence>
<sequence length="213" mass="23835">MDDITQRDIEQRQIGDAWRRIESWLSVHAPGTLDRLIDGASESQLSSFGGSIGVRIPVGLKELWRQRAGSGPDLMIPFMPGPCLLMSLDVAQRVYQRKMAAQTRRGSAAERVSDGHEPVTIWRAAWIPFGANDVDALSGLLLDAETGKIWEWDETPTRTLRYDSLTEYVEEMADVLEVPSLAVGDRPGLMDGQLWWGEPENPSERAQWEPFTG</sequence>
<protein>
    <submittedName>
        <fullName evidence="3">SMI1/KNR4 family protein</fullName>
    </submittedName>
</protein>
<dbReference type="SUPFAM" id="SSF160631">
    <property type="entry name" value="SMI1/KNR4-like"/>
    <property type="match status" value="1"/>
</dbReference>
<dbReference type="RefSeq" id="WP_353940126.1">
    <property type="nucleotide sequence ID" value="NZ_CP159534.1"/>
</dbReference>
<dbReference type="KEGG" id="stac:ABII15_00045"/>
<dbReference type="AlphaFoldDB" id="A0AAU8IJF9"/>
<organism evidence="3">
    <name type="scientific">Streptomyces tabacisoli</name>
    <dbReference type="NCBI Taxonomy" id="3156398"/>
    <lineage>
        <taxon>Bacteria</taxon>
        <taxon>Bacillati</taxon>
        <taxon>Actinomycetota</taxon>
        <taxon>Actinomycetes</taxon>
        <taxon>Kitasatosporales</taxon>
        <taxon>Streptomycetaceae</taxon>
        <taxon>Streptomyces</taxon>
    </lineage>
</organism>
<dbReference type="InterPro" id="IPR018958">
    <property type="entry name" value="Knr4/Smi1-like_dom"/>
</dbReference>
<accession>A0AAU8IJF9</accession>
<feature type="domain" description="Knr4/Smi1-like" evidence="2">
    <location>
        <begin position="39"/>
        <end position="170"/>
    </location>
</feature>
<evidence type="ECO:0000259" key="2">
    <source>
        <dbReference type="Pfam" id="PF09346"/>
    </source>
</evidence>
<evidence type="ECO:0000256" key="1">
    <source>
        <dbReference type="SAM" id="MobiDB-lite"/>
    </source>
</evidence>
<dbReference type="Pfam" id="PF09346">
    <property type="entry name" value="SMI1_KNR4"/>
    <property type="match status" value="1"/>
</dbReference>
<feature type="region of interest" description="Disordered" evidence="1">
    <location>
        <begin position="194"/>
        <end position="213"/>
    </location>
</feature>
<reference evidence="3" key="1">
    <citation type="submission" date="2024-06" db="EMBL/GenBank/DDBJ databases">
        <title>Streptomyces sp. strain HUAS MG91 genome sequences.</title>
        <authorList>
            <person name="Mo P."/>
        </authorList>
    </citation>
    <scope>NUCLEOTIDE SEQUENCE</scope>
    <source>
        <strain evidence="3">HUAS MG91</strain>
    </source>
</reference>
<dbReference type="InterPro" id="IPR037883">
    <property type="entry name" value="Knr4/Smi1-like_sf"/>
</dbReference>
<name>A0AAU8IJF9_9ACTN</name>
<dbReference type="EMBL" id="CP159534">
    <property type="protein sequence ID" value="XCJ68440.1"/>
    <property type="molecule type" value="Genomic_DNA"/>
</dbReference>